<dbReference type="Gene3D" id="1.10.287.130">
    <property type="match status" value="1"/>
</dbReference>
<dbReference type="Gene3D" id="3.30.565.10">
    <property type="entry name" value="Histidine kinase-like ATPase, C-terminal domain"/>
    <property type="match status" value="1"/>
</dbReference>
<dbReference type="EC" id="2.7.13.3" evidence="3"/>
<keyword evidence="4" id="KW-0597">Phosphoprotein</keyword>
<evidence type="ECO:0000256" key="9">
    <source>
        <dbReference type="ARBA" id="ARBA00023012"/>
    </source>
</evidence>
<dbReference type="PRINTS" id="PR00344">
    <property type="entry name" value="BCTRLSENSOR"/>
</dbReference>
<organism evidence="15 16">
    <name type="scientific">Actinomadura rubrobrunea</name>
    <dbReference type="NCBI Taxonomy" id="115335"/>
    <lineage>
        <taxon>Bacteria</taxon>
        <taxon>Bacillati</taxon>
        <taxon>Actinomycetota</taxon>
        <taxon>Actinomycetes</taxon>
        <taxon>Streptosporangiales</taxon>
        <taxon>Thermomonosporaceae</taxon>
        <taxon>Actinomadura</taxon>
    </lineage>
</organism>
<dbReference type="PROSITE" id="PS50885">
    <property type="entry name" value="HAMP"/>
    <property type="match status" value="1"/>
</dbReference>
<dbReference type="InterPro" id="IPR050428">
    <property type="entry name" value="TCS_sensor_his_kinase"/>
</dbReference>
<dbReference type="InterPro" id="IPR003594">
    <property type="entry name" value="HATPase_dom"/>
</dbReference>
<evidence type="ECO:0000256" key="2">
    <source>
        <dbReference type="ARBA" id="ARBA00004236"/>
    </source>
</evidence>
<keyword evidence="5" id="KW-0808">Transferase</keyword>
<feature type="domain" description="Histidine kinase" evidence="13">
    <location>
        <begin position="267"/>
        <end position="477"/>
    </location>
</feature>
<feature type="region of interest" description="Disordered" evidence="11">
    <location>
        <begin position="46"/>
        <end position="68"/>
    </location>
</feature>
<name>A0A9W6Q2V8_9ACTN</name>
<dbReference type="PROSITE" id="PS50109">
    <property type="entry name" value="HIS_KIN"/>
    <property type="match status" value="1"/>
</dbReference>
<dbReference type="InterPro" id="IPR003660">
    <property type="entry name" value="HAMP_dom"/>
</dbReference>
<reference evidence="15" key="1">
    <citation type="submission" date="2023-02" db="EMBL/GenBank/DDBJ databases">
        <title>Actinomadura rubrobrunea NBRC 14622.</title>
        <authorList>
            <person name="Ichikawa N."/>
            <person name="Sato H."/>
            <person name="Tonouchi N."/>
        </authorList>
    </citation>
    <scope>NUCLEOTIDE SEQUENCE</scope>
    <source>
        <strain evidence="15">NBRC 14622</strain>
    </source>
</reference>
<dbReference type="InterPro" id="IPR005467">
    <property type="entry name" value="His_kinase_dom"/>
</dbReference>
<proteinExistence type="predicted"/>
<dbReference type="Pfam" id="PF02518">
    <property type="entry name" value="HATPase_c"/>
    <property type="match status" value="1"/>
</dbReference>
<dbReference type="SMART" id="SM00304">
    <property type="entry name" value="HAMP"/>
    <property type="match status" value="1"/>
</dbReference>
<dbReference type="SUPFAM" id="SSF158472">
    <property type="entry name" value="HAMP domain-like"/>
    <property type="match status" value="1"/>
</dbReference>
<evidence type="ECO:0000313" key="15">
    <source>
        <dbReference type="EMBL" id="GLW67599.1"/>
    </source>
</evidence>
<feature type="domain" description="HAMP" evidence="14">
    <location>
        <begin position="206"/>
        <end position="259"/>
    </location>
</feature>
<protein>
    <recommendedName>
        <fullName evidence="3">histidine kinase</fullName>
        <ecNumber evidence="3">2.7.13.3</ecNumber>
    </recommendedName>
</protein>
<dbReference type="SUPFAM" id="SSF47384">
    <property type="entry name" value="Homodimeric domain of signal transducing histidine kinase"/>
    <property type="match status" value="1"/>
</dbReference>
<dbReference type="CDD" id="cd06225">
    <property type="entry name" value="HAMP"/>
    <property type="match status" value="1"/>
</dbReference>
<dbReference type="GO" id="GO:0005886">
    <property type="term" value="C:plasma membrane"/>
    <property type="evidence" value="ECO:0007669"/>
    <property type="project" value="UniProtKB-SubCell"/>
</dbReference>
<dbReference type="SUPFAM" id="SSF55874">
    <property type="entry name" value="ATPase domain of HSP90 chaperone/DNA topoisomerase II/histidine kinase"/>
    <property type="match status" value="1"/>
</dbReference>
<evidence type="ECO:0000256" key="8">
    <source>
        <dbReference type="ARBA" id="ARBA00022989"/>
    </source>
</evidence>
<keyword evidence="8 12" id="KW-1133">Transmembrane helix</keyword>
<dbReference type="SMART" id="SM00387">
    <property type="entry name" value="HATPase_c"/>
    <property type="match status" value="1"/>
</dbReference>
<dbReference type="PANTHER" id="PTHR45436">
    <property type="entry name" value="SENSOR HISTIDINE KINASE YKOH"/>
    <property type="match status" value="1"/>
</dbReference>
<evidence type="ECO:0000313" key="16">
    <source>
        <dbReference type="Proteomes" id="UP001165124"/>
    </source>
</evidence>
<dbReference type="EMBL" id="BSRZ01000028">
    <property type="protein sequence ID" value="GLW67599.1"/>
    <property type="molecule type" value="Genomic_DNA"/>
</dbReference>
<dbReference type="Gene3D" id="6.10.340.10">
    <property type="match status" value="1"/>
</dbReference>
<feature type="transmembrane region" description="Helical" evidence="12">
    <location>
        <begin position="182"/>
        <end position="205"/>
    </location>
</feature>
<evidence type="ECO:0000256" key="5">
    <source>
        <dbReference type="ARBA" id="ARBA00022679"/>
    </source>
</evidence>
<evidence type="ECO:0000256" key="6">
    <source>
        <dbReference type="ARBA" id="ARBA00022692"/>
    </source>
</evidence>
<dbReference type="GO" id="GO:0000155">
    <property type="term" value="F:phosphorelay sensor kinase activity"/>
    <property type="evidence" value="ECO:0007669"/>
    <property type="project" value="InterPro"/>
</dbReference>
<dbReference type="CDD" id="cd00075">
    <property type="entry name" value="HATPase"/>
    <property type="match status" value="1"/>
</dbReference>
<dbReference type="InterPro" id="IPR036890">
    <property type="entry name" value="HATPase_C_sf"/>
</dbReference>
<dbReference type="CDD" id="cd00082">
    <property type="entry name" value="HisKA"/>
    <property type="match status" value="1"/>
</dbReference>
<dbReference type="SMART" id="SM00388">
    <property type="entry name" value="HisKA"/>
    <property type="match status" value="1"/>
</dbReference>
<keyword evidence="9" id="KW-0902">Two-component regulatory system</keyword>
<comment type="subcellular location">
    <subcellularLocation>
        <location evidence="2">Cell membrane</location>
    </subcellularLocation>
</comment>
<gene>
    <name evidence="15" type="ORF">Arub01_58420</name>
</gene>
<keyword evidence="10 12" id="KW-0472">Membrane</keyword>
<accession>A0A9W6Q2V8</accession>
<dbReference type="PANTHER" id="PTHR45436:SF5">
    <property type="entry name" value="SENSOR HISTIDINE KINASE TRCS"/>
    <property type="match status" value="1"/>
</dbReference>
<comment type="catalytic activity">
    <reaction evidence="1">
        <text>ATP + protein L-histidine = ADP + protein N-phospho-L-histidine.</text>
        <dbReference type="EC" id="2.7.13.3"/>
    </reaction>
</comment>
<sequence>MRRLPLRGRLALLTALAVAVAVAVCASVSWFLVRDRLYDKLDERLAALSGPPPPDGRGPRGPGGPRLRPDLRSVLAACSSVPTGRAGARFPPAPYAIVQLVTPQGRACTVPDGGALTVTPVDVQVARGQRRMALHDGTGVDADGASRHVRVLTRAFLAEDGTRAAVSFALPLDEVTAPLNSLALFLAAVAALGVLGAAGAGLVIARASLRPVDELTEAVEHVARTEDLDTRIPEDGDDEIARLSRSFNTMTAALAASRERQQQLIADAGHELRTPLTSLRTTVDLLLRAQETGRELPPDTRRRLLVNVKAQMQELSSLVDDLLELARPADREPAQEIVALHEAVERAVERARLRGPGVAIGTRVEPWFVRGDAGSLERAVVNLLDNAVKFSPPGGAVDVRLHAGELTVRDRGPGIPAEELPHVFDRFWRSPSARSLPGSGLGLAIVARAVREAGGRVSLEAADGGGTLARVRLPGAPEPPD</sequence>
<keyword evidence="7 15" id="KW-0418">Kinase</keyword>
<keyword evidence="6 12" id="KW-0812">Transmembrane</keyword>
<evidence type="ECO:0000256" key="10">
    <source>
        <dbReference type="ARBA" id="ARBA00023136"/>
    </source>
</evidence>
<evidence type="ECO:0000256" key="1">
    <source>
        <dbReference type="ARBA" id="ARBA00000085"/>
    </source>
</evidence>
<dbReference type="Pfam" id="PF00672">
    <property type="entry name" value="HAMP"/>
    <property type="match status" value="1"/>
</dbReference>
<dbReference type="AlphaFoldDB" id="A0A9W6Q2V8"/>
<evidence type="ECO:0000256" key="4">
    <source>
        <dbReference type="ARBA" id="ARBA00022553"/>
    </source>
</evidence>
<evidence type="ECO:0000259" key="13">
    <source>
        <dbReference type="PROSITE" id="PS50109"/>
    </source>
</evidence>
<evidence type="ECO:0000256" key="7">
    <source>
        <dbReference type="ARBA" id="ARBA00022777"/>
    </source>
</evidence>
<dbReference type="Proteomes" id="UP001165124">
    <property type="component" value="Unassembled WGS sequence"/>
</dbReference>
<evidence type="ECO:0000256" key="12">
    <source>
        <dbReference type="SAM" id="Phobius"/>
    </source>
</evidence>
<dbReference type="Pfam" id="PF00512">
    <property type="entry name" value="HisKA"/>
    <property type="match status" value="1"/>
</dbReference>
<evidence type="ECO:0000256" key="3">
    <source>
        <dbReference type="ARBA" id="ARBA00012438"/>
    </source>
</evidence>
<dbReference type="InterPro" id="IPR003661">
    <property type="entry name" value="HisK_dim/P_dom"/>
</dbReference>
<evidence type="ECO:0000256" key="11">
    <source>
        <dbReference type="SAM" id="MobiDB-lite"/>
    </source>
</evidence>
<keyword evidence="16" id="KW-1185">Reference proteome</keyword>
<evidence type="ECO:0000259" key="14">
    <source>
        <dbReference type="PROSITE" id="PS50885"/>
    </source>
</evidence>
<dbReference type="InterPro" id="IPR036097">
    <property type="entry name" value="HisK_dim/P_sf"/>
</dbReference>
<dbReference type="InterPro" id="IPR004358">
    <property type="entry name" value="Sig_transdc_His_kin-like_C"/>
</dbReference>
<comment type="caution">
    <text evidence="15">The sequence shown here is derived from an EMBL/GenBank/DDBJ whole genome shotgun (WGS) entry which is preliminary data.</text>
</comment>